<dbReference type="AlphaFoldDB" id="A0A388SDF8"/>
<comment type="caution">
    <text evidence="2">The sequence shown here is derived from an EMBL/GenBank/DDBJ whole genome shotgun (WGS) entry which is preliminary data.</text>
</comment>
<dbReference type="RefSeq" id="WP_116270011.1">
    <property type="nucleotide sequence ID" value="NZ_BGZJ01000001.1"/>
</dbReference>
<dbReference type="Gene3D" id="3.40.50.2300">
    <property type="match status" value="2"/>
</dbReference>
<dbReference type="PROSITE" id="PS51257">
    <property type="entry name" value="PROKAR_LIPOPROTEIN"/>
    <property type="match status" value="1"/>
</dbReference>
<keyword evidence="3" id="KW-1185">Reference proteome</keyword>
<dbReference type="Proteomes" id="UP000266091">
    <property type="component" value="Unassembled WGS sequence"/>
</dbReference>
<reference evidence="2 3" key="1">
    <citation type="journal article" date="2018" name="Int. J. Syst. Evol. Microbiol.">
        <title>Mesosutterella multiformis gen. nov., sp. nov., a member of the family Sutterellaceae and Sutterella megalosphaeroides sp. nov., isolated from human faeces.</title>
        <authorList>
            <person name="Sakamoto M."/>
            <person name="Ikeyama N."/>
            <person name="Kunihiro T."/>
            <person name="Iino T."/>
            <person name="Yuki M."/>
            <person name="Ohkuma M."/>
        </authorList>
    </citation>
    <scope>NUCLEOTIDE SEQUENCE [LARGE SCALE GENOMIC DNA]</scope>
    <source>
        <strain evidence="2 3">4NBBH2</strain>
    </source>
</reference>
<evidence type="ECO:0000313" key="3">
    <source>
        <dbReference type="Proteomes" id="UP000266091"/>
    </source>
</evidence>
<dbReference type="PANTHER" id="PTHR35271">
    <property type="entry name" value="ABC TRANSPORTER, SUBSTRATE-BINDING LIPOPROTEIN-RELATED"/>
    <property type="match status" value="1"/>
</dbReference>
<evidence type="ECO:0000313" key="2">
    <source>
        <dbReference type="EMBL" id="GBO93683.1"/>
    </source>
</evidence>
<gene>
    <name evidence="2" type="ORF">MESMUL_10370</name>
</gene>
<dbReference type="PANTHER" id="PTHR35271:SF1">
    <property type="entry name" value="ABC TRANSPORTER, SUBSTRATE-BINDING LIPOPROTEIN"/>
    <property type="match status" value="1"/>
</dbReference>
<accession>A0A388SDF8</accession>
<dbReference type="CDD" id="cd06325">
    <property type="entry name" value="PBP1_ABC_unchar_transporter"/>
    <property type="match status" value="1"/>
</dbReference>
<keyword evidence="1" id="KW-0732">Signal</keyword>
<proteinExistence type="predicted"/>
<dbReference type="EMBL" id="BGZJ01000001">
    <property type="protein sequence ID" value="GBO93683.1"/>
    <property type="molecule type" value="Genomic_DNA"/>
</dbReference>
<accession>A0A401LH90</accession>
<organism evidence="2 3">
    <name type="scientific">Mesosutterella multiformis</name>
    <dbReference type="NCBI Taxonomy" id="2259133"/>
    <lineage>
        <taxon>Bacteria</taxon>
        <taxon>Pseudomonadati</taxon>
        <taxon>Pseudomonadota</taxon>
        <taxon>Betaproteobacteria</taxon>
        <taxon>Burkholderiales</taxon>
        <taxon>Sutterellaceae</taxon>
        <taxon>Mesosutterella</taxon>
    </lineage>
</organism>
<evidence type="ECO:0000256" key="1">
    <source>
        <dbReference type="SAM" id="SignalP"/>
    </source>
</evidence>
<dbReference type="InterPro" id="IPR028082">
    <property type="entry name" value="Peripla_BP_I"/>
</dbReference>
<dbReference type="SUPFAM" id="SSF53822">
    <property type="entry name" value="Periplasmic binding protein-like I"/>
    <property type="match status" value="1"/>
</dbReference>
<dbReference type="OrthoDB" id="9776955at2"/>
<dbReference type="Pfam" id="PF04392">
    <property type="entry name" value="ABC_sub_bind"/>
    <property type="match status" value="1"/>
</dbReference>
<protein>
    <submittedName>
        <fullName evidence="2">ABC transporter substrate-binding protein</fullName>
    </submittedName>
</protein>
<dbReference type="InterPro" id="IPR007487">
    <property type="entry name" value="ABC_transpt-TYRBP-like"/>
</dbReference>
<feature type="chain" id="PRO_5030071267" evidence="1">
    <location>
        <begin position="21"/>
        <end position="335"/>
    </location>
</feature>
<sequence length="335" mass="35024">MKMKSIGIALACVGAAVLLAACGDKGGSASSAAASAPTGQLNVGIIQLVEHQALDAANKGIVDELAARGYKDGGKIKIDQQNAQADQSNMKNIAQRFVSNNSALIFAIATPAAQTVANTTKTIPIVGTAITDYQTARLVKSNEKPGTNVTGSSDMNPIAEQAQLIKDFVPNLKTLGVIYNSSEVNSEVQVNALKTVAQKMGVTLKIATVSNVNDIQQAANSLVGKVQAIYIPTDNVLASAMPTLIKVTNQAKLPVICGEPNMVKNGGLATIGIDYYELGKIAGDMGADILDGKSKPENMAIRYQQQFKAMVNAKTAKEIGIQIPDSVKSKAEIIQ</sequence>
<feature type="signal peptide" evidence="1">
    <location>
        <begin position="1"/>
        <end position="20"/>
    </location>
</feature>
<name>A0A388SDF8_9BURK</name>